<keyword evidence="1" id="KW-0805">Transcription regulation</keyword>
<dbReference type="InterPro" id="IPR019887">
    <property type="entry name" value="Tscrpt_reg_AsnC/Lrp_C"/>
</dbReference>
<dbReference type="CDD" id="cd00090">
    <property type="entry name" value="HTH_ARSR"/>
    <property type="match status" value="1"/>
</dbReference>
<sequence length="154" mass="17185">MTISLDEIDRRILAELMRDARQPNTQLANAVGLSPPPCWQRVRRLEKAGIVRGYSARLDMAALGSPETALIEVSLGDHKNYPLEAVCESIAAIPEVLEVHITTGEFDCFVKVAVASNRDLEEFLREKLYKIEGIRSSRSSLSLRCFKSEQSVLP</sequence>
<reference evidence="5 6" key="1">
    <citation type="submission" date="2016-04" db="EMBL/GenBank/DDBJ databases">
        <title>Deep-sea bacteria in the southern Pacific.</title>
        <authorList>
            <person name="Tang K."/>
        </authorList>
    </citation>
    <scope>NUCLEOTIDE SEQUENCE [LARGE SCALE GENOMIC DNA]</scope>
    <source>
        <strain evidence="5 6">JLT2014</strain>
    </source>
</reference>
<keyword evidence="6" id="KW-1185">Reference proteome</keyword>
<dbReference type="Gene3D" id="3.30.70.920">
    <property type="match status" value="1"/>
</dbReference>
<feature type="domain" description="HTH asnC-type" evidence="4">
    <location>
        <begin position="5"/>
        <end position="66"/>
    </location>
</feature>
<proteinExistence type="predicted"/>
<dbReference type="RefSeq" id="WP_156876279.1">
    <property type="nucleotide sequence ID" value="NZ_CP015093.1"/>
</dbReference>
<evidence type="ECO:0000256" key="2">
    <source>
        <dbReference type="ARBA" id="ARBA00023125"/>
    </source>
</evidence>
<dbReference type="InterPro" id="IPR011991">
    <property type="entry name" value="ArsR-like_HTH"/>
</dbReference>
<gene>
    <name evidence="5" type="ORF">Ga0080574_TMP834</name>
</gene>
<keyword evidence="2" id="KW-0238">DNA-binding</keyword>
<dbReference type="InterPro" id="IPR011008">
    <property type="entry name" value="Dimeric_a/b-barrel"/>
</dbReference>
<dbReference type="PRINTS" id="PR00033">
    <property type="entry name" value="HTHASNC"/>
</dbReference>
<dbReference type="Gene3D" id="1.10.10.10">
    <property type="entry name" value="Winged helix-like DNA-binding domain superfamily/Winged helix DNA-binding domain"/>
    <property type="match status" value="1"/>
</dbReference>
<dbReference type="GO" id="GO:0043565">
    <property type="term" value="F:sequence-specific DNA binding"/>
    <property type="evidence" value="ECO:0007669"/>
    <property type="project" value="InterPro"/>
</dbReference>
<dbReference type="InterPro" id="IPR036390">
    <property type="entry name" value="WH_DNA-bd_sf"/>
</dbReference>
<evidence type="ECO:0000313" key="5">
    <source>
        <dbReference type="EMBL" id="APZ51168.1"/>
    </source>
</evidence>
<dbReference type="Pfam" id="PF01037">
    <property type="entry name" value="AsnC_trans_reg"/>
    <property type="match status" value="1"/>
</dbReference>
<dbReference type="STRING" id="1250539.Ga0080574_TMP834"/>
<dbReference type="PROSITE" id="PS50956">
    <property type="entry name" value="HTH_ASNC_2"/>
    <property type="match status" value="1"/>
</dbReference>
<dbReference type="Proteomes" id="UP000187059">
    <property type="component" value="Chromosome"/>
</dbReference>
<dbReference type="Pfam" id="PF13412">
    <property type="entry name" value="HTH_24"/>
    <property type="match status" value="1"/>
</dbReference>
<dbReference type="PANTHER" id="PTHR30154:SF34">
    <property type="entry name" value="TRANSCRIPTIONAL REGULATOR AZLB"/>
    <property type="match status" value="1"/>
</dbReference>
<dbReference type="InterPro" id="IPR036388">
    <property type="entry name" value="WH-like_DNA-bd_sf"/>
</dbReference>
<dbReference type="SUPFAM" id="SSF46785">
    <property type="entry name" value="Winged helix' DNA-binding domain"/>
    <property type="match status" value="1"/>
</dbReference>
<dbReference type="GO" id="GO:0006355">
    <property type="term" value="P:regulation of DNA-templated transcription"/>
    <property type="evidence" value="ECO:0007669"/>
    <property type="project" value="UniProtKB-ARBA"/>
</dbReference>
<dbReference type="InterPro" id="IPR019885">
    <property type="entry name" value="Tscrpt_reg_HTH_AsnC-type_CS"/>
</dbReference>
<dbReference type="AlphaFoldDB" id="A0A1P8UP89"/>
<dbReference type="PANTHER" id="PTHR30154">
    <property type="entry name" value="LEUCINE-RESPONSIVE REGULATORY PROTEIN"/>
    <property type="match status" value="1"/>
</dbReference>
<dbReference type="SMART" id="SM00344">
    <property type="entry name" value="HTH_ASNC"/>
    <property type="match status" value="1"/>
</dbReference>
<dbReference type="PROSITE" id="PS00519">
    <property type="entry name" value="HTH_ASNC_1"/>
    <property type="match status" value="1"/>
</dbReference>
<dbReference type="EMBL" id="CP015093">
    <property type="protein sequence ID" value="APZ51168.1"/>
    <property type="molecule type" value="Genomic_DNA"/>
</dbReference>
<evidence type="ECO:0000259" key="4">
    <source>
        <dbReference type="PROSITE" id="PS50956"/>
    </source>
</evidence>
<dbReference type="GO" id="GO:0043200">
    <property type="term" value="P:response to amino acid"/>
    <property type="evidence" value="ECO:0007669"/>
    <property type="project" value="TreeGrafter"/>
</dbReference>
<evidence type="ECO:0000313" key="6">
    <source>
        <dbReference type="Proteomes" id="UP000187059"/>
    </source>
</evidence>
<keyword evidence="3" id="KW-0804">Transcription</keyword>
<dbReference type="SUPFAM" id="SSF54909">
    <property type="entry name" value="Dimeric alpha+beta barrel"/>
    <property type="match status" value="1"/>
</dbReference>
<dbReference type="InterPro" id="IPR019888">
    <property type="entry name" value="Tscrpt_reg_AsnC-like"/>
</dbReference>
<organism evidence="5 6">
    <name type="scientific">Salipiger abyssi</name>
    <dbReference type="NCBI Taxonomy" id="1250539"/>
    <lineage>
        <taxon>Bacteria</taxon>
        <taxon>Pseudomonadati</taxon>
        <taxon>Pseudomonadota</taxon>
        <taxon>Alphaproteobacteria</taxon>
        <taxon>Rhodobacterales</taxon>
        <taxon>Roseobacteraceae</taxon>
        <taxon>Salipiger</taxon>
    </lineage>
</organism>
<evidence type="ECO:0000256" key="1">
    <source>
        <dbReference type="ARBA" id="ARBA00023015"/>
    </source>
</evidence>
<dbReference type="InterPro" id="IPR000485">
    <property type="entry name" value="AsnC-type_HTH_dom"/>
</dbReference>
<accession>A0A1P8UP89</accession>
<dbReference type="OrthoDB" id="9803143at2"/>
<evidence type="ECO:0000256" key="3">
    <source>
        <dbReference type="ARBA" id="ARBA00023163"/>
    </source>
</evidence>
<dbReference type="GO" id="GO:0005829">
    <property type="term" value="C:cytosol"/>
    <property type="evidence" value="ECO:0007669"/>
    <property type="project" value="TreeGrafter"/>
</dbReference>
<protein>
    <submittedName>
        <fullName evidence="5">Transcriptional regulator, AsnC family</fullName>
    </submittedName>
</protein>
<dbReference type="KEGG" id="paby:Ga0080574_TMP834"/>
<name>A0A1P8UP89_9RHOB</name>